<dbReference type="InterPro" id="IPR015946">
    <property type="entry name" value="KH_dom-like_a/b"/>
</dbReference>
<dbReference type="SMART" id="SM00322">
    <property type="entry name" value="KH"/>
    <property type="match status" value="1"/>
</dbReference>
<keyword evidence="3" id="KW-0699">rRNA-binding</keyword>
<reference evidence="12" key="1">
    <citation type="submission" date="2020-07" db="EMBL/GenBank/DDBJ databases">
        <title>Multicomponent nature underlies the extraordinary mechanical properties of spider dragline silk.</title>
        <authorList>
            <person name="Kono N."/>
            <person name="Nakamura H."/>
            <person name="Mori M."/>
            <person name="Yoshida Y."/>
            <person name="Ohtoshi R."/>
            <person name="Malay A.D."/>
            <person name="Moran D.A.P."/>
            <person name="Tomita M."/>
            <person name="Numata K."/>
            <person name="Arakawa K."/>
        </authorList>
    </citation>
    <scope>NUCLEOTIDE SEQUENCE</scope>
</reference>
<dbReference type="InterPro" id="IPR016180">
    <property type="entry name" value="Ribosomal_uL16_dom"/>
</dbReference>
<dbReference type="InterPro" id="IPR009019">
    <property type="entry name" value="KH_sf_prok-type"/>
</dbReference>
<dbReference type="Gene3D" id="3.30.300.20">
    <property type="match status" value="1"/>
</dbReference>
<dbReference type="InterPro" id="IPR036920">
    <property type="entry name" value="Ribosomal_uL16_sf"/>
</dbReference>
<evidence type="ECO:0000313" key="12">
    <source>
        <dbReference type="EMBL" id="GFQ79481.1"/>
    </source>
</evidence>
<dbReference type="PANTHER" id="PTHR11760">
    <property type="entry name" value="30S/40S RIBOSOMAL PROTEIN S3"/>
    <property type="match status" value="1"/>
</dbReference>
<dbReference type="FunFam" id="3.30.300.20:FF:000001">
    <property type="entry name" value="30S ribosomal protein S3"/>
    <property type="match status" value="1"/>
</dbReference>
<dbReference type="GO" id="GO:0006412">
    <property type="term" value="P:translation"/>
    <property type="evidence" value="ECO:0007669"/>
    <property type="project" value="InterPro"/>
</dbReference>
<feature type="domain" description="KH type-2" evidence="11">
    <location>
        <begin position="37"/>
        <end position="105"/>
    </location>
</feature>
<dbReference type="InterPro" id="IPR036419">
    <property type="entry name" value="Ribosomal_S3_C_sf"/>
</dbReference>
<dbReference type="Pfam" id="PF07650">
    <property type="entry name" value="KH_2"/>
    <property type="match status" value="1"/>
</dbReference>
<dbReference type="InterPro" id="IPR047873">
    <property type="entry name" value="Ribosomal_uL16"/>
</dbReference>
<dbReference type="InterPro" id="IPR020798">
    <property type="entry name" value="Ribosomal_uL16_CS"/>
</dbReference>
<dbReference type="CDD" id="cd01433">
    <property type="entry name" value="Ribosomal_L16_L10e"/>
    <property type="match status" value="1"/>
</dbReference>
<evidence type="ECO:0000256" key="5">
    <source>
        <dbReference type="ARBA" id="ARBA00022980"/>
    </source>
</evidence>
<evidence type="ECO:0000256" key="9">
    <source>
        <dbReference type="PROSITE-ProRule" id="PRU00118"/>
    </source>
</evidence>
<keyword evidence="5 10" id="KW-0689">Ribosomal protein</keyword>
<evidence type="ECO:0000256" key="4">
    <source>
        <dbReference type="ARBA" id="ARBA00022884"/>
    </source>
</evidence>
<evidence type="ECO:0000313" key="13">
    <source>
        <dbReference type="Proteomes" id="UP000887116"/>
    </source>
</evidence>
<dbReference type="HAMAP" id="MF_01309_B">
    <property type="entry name" value="Ribosomal_uS3_B"/>
    <property type="match status" value="1"/>
</dbReference>
<dbReference type="InterPro" id="IPR004044">
    <property type="entry name" value="KH_dom_type_2"/>
</dbReference>
<proteinExistence type="inferred from homology"/>
<comment type="similarity">
    <text evidence="2 10">Belongs to the universal ribosomal protein uS3 family.</text>
</comment>
<evidence type="ECO:0000256" key="7">
    <source>
        <dbReference type="ARBA" id="ARBA00035440"/>
    </source>
</evidence>
<protein>
    <recommendedName>
        <fullName evidence="8">30S ribosomal protein S3, chloroplastic</fullName>
    </recommendedName>
    <alternativeName>
        <fullName evidence="7">39S ribosomal protein L16, mitochondrial</fullName>
    </alternativeName>
</protein>
<dbReference type="GO" id="GO:0022627">
    <property type="term" value="C:cytosolic small ribosomal subunit"/>
    <property type="evidence" value="ECO:0007669"/>
    <property type="project" value="TreeGrafter"/>
</dbReference>
<dbReference type="EMBL" id="BMAO01022079">
    <property type="protein sequence ID" value="GFQ79481.1"/>
    <property type="molecule type" value="Genomic_DNA"/>
</dbReference>
<dbReference type="SUPFAM" id="SSF54686">
    <property type="entry name" value="Ribosomal protein L16p/L10e"/>
    <property type="match status" value="1"/>
</dbReference>
<name>A0A8X6FH61_TRICU</name>
<dbReference type="GO" id="GO:0003735">
    <property type="term" value="F:structural constituent of ribosome"/>
    <property type="evidence" value="ECO:0007669"/>
    <property type="project" value="InterPro"/>
</dbReference>
<dbReference type="NCBIfam" id="TIGR01009">
    <property type="entry name" value="rpsC_bact"/>
    <property type="match status" value="1"/>
</dbReference>
<evidence type="ECO:0000256" key="6">
    <source>
        <dbReference type="ARBA" id="ARBA00023274"/>
    </source>
</evidence>
<dbReference type="SUPFAM" id="SSF54814">
    <property type="entry name" value="Prokaryotic type KH domain (KH-domain type II)"/>
    <property type="match status" value="1"/>
</dbReference>
<dbReference type="PROSITE" id="PS50823">
    <property type="entry name" value="KH_TYPE_2"/>
    <property type="match status" value="1"/>
</dbReference>
<evidence type="ECO:0000256" key="1">
    <source>
        <dbReference type="ARBA" id="ARBA00008931"/>
    </source>
</evidence>
<dbReference type="Pfam" id="PF00252">
    <property type="entry name" value="Ribosomal_L16"/>
    <property type="match status" value="1"/>
</dbReference>
<dbReference type="PROSITE" id="PS00701">
    <property type="entry name" value="RIBOSOMAL_L16_2"/>
    <property type="match status" value="1"/>
</dbReference>
<gene>
    <name evidence="12" type="primary">rpsC</name>
    <name evidence="12" type="ORF">TNCT_78241</name>
</gene>
<dbReference type="Gene3D" id="3.90.1170.10">
    <property type="entry name" value="Ribosomal protein L10e/L16"/>
    <property type="match status" value="1"/>
</dbReference>
<keyword evidence="13" id="KW-1185">Reference proteome</keyword>
<evidence type="ECO:0000256" key="10">
    <source>
        <dbReference type="RuleBase" id="RU003624"/>
    </source>
</evidence>
<dbReference type="PROSITE" id="PS00548">
    <property type="entry name" value="RIBOSOMAL_S3"/>
    <property type="match status" value="1"/>
</dbReference>
<dbReference type="AlphaFoldDB" id="A0A8X6FH61"/>
<dbReference type="InterPro" id="IPR000114">
    <property type="entry name" value="Ribosomal_uL16_bact-type"/>
</dbReference>
<dbReference type="NCBIfam" id="TIGR01164">
    <property type="entry name" value="rplP_bact"/>
    <property type="match status" value="1"/>
</dbReference>
<keyword evidence="4 9" id="KW-0694">RNA-binding</keyword>
<dbReference type="InterPro" id="IPR004087">
    <property type="entry name" value="KH_dom"/>
</dbReference>
<evidence type="ECO:0000256" key="8">
    <source>
        <dbReference type="ARBA" id="ARBA00035473"/>
    </source>
</evidence>
<dbReference type="SUPFAM" id="SSF54821">
    <property type="entry name" value="Ribosomal protein S3 C-terminal domain"/>
    <property type="match status" value="1"/>
</dbReference>
<evidence type="ECO:0000256" key="3">
    <source>
        <dbReference type="ARBA" id="ARBA00022730"/>
    </source>
</evidence>
<dbReference type="GO" id="GO:0019843">
    <property type="term" value="F:rRNA binding"/>
    <property type="evidence" value="ECO:0007669"/>
    <property type="project" value="UniProtKB-KW"/>
</dbReference>
<dbReference type="PRINTS" id="PR00060">
    <property type="entry name" value="RIBOSOMALL16"/>
</dbReference>
<dbReference type="PROSITE" id="PS00586">
    <property type="entry name" value="RIBOSOMAL_L16_1"/>
    <property type="match status" value="1"/>
</dbReference>
<organism evidence="12 13">
    <name type="scientific">Trichonephila clavata</name>
    <name type="common">Joro spider</name>
    <name type="synonym">Nephila clavata</name>
    <dbReference type="NCBI Taxonomy" id="2740835"/>
    <lineage>
        <taxon>Eukaryota</taxon>
        <taxon>Metazoa</taxon>
        <taxon>Ecdysozoa</taxon>
        <taxon>Arthropoda</taxon>
        <taxon>Chelicerata</taxon>
        <taxon>Arachnida</taxon>
        <taxon>Araneae</taxon>
        <taxon>Araneomorphae</taxon>
        <taxon>Entelegynae</taxon>
        <taxon>Araneoidea</taxon>
        <taxon>Nephilidae</taxon>
        <taxon>Trichonephila</taxon>
    </lineage>
</organism>
<dbReference type="Gene3D" id="3.30.1140.32">
    <property type="entry name" value="Ribosomal protein S3, C-terminal domain"/>
    <property type="match status" value="1"/>
</dbReference>
<dbReference type="PROSITE" id="PS50084">
    <property type="entry name" value="KH_TYPE_1"/>
    <property type="match status" value="1"/>
</dbReference>
<sequence>MGNVNPKGFRLKIINTWSSIWYAEKGYKQGLHQDLSIRSYINESFKHAGVSKVIIERTIDLVSVIIHSSRPGVIIGKKGSDIEKIKQKIAEKVKNNVEVNVVGVKRSEIDAVLISNSIAQQLEKRVSFRRAMKKAIQSCLRMGARGIKVSCSGRLGGAEIARTEWYKEGRLPLHTLRANIDYAFAEAKTMYGIIGVKGNTKGGSTLSFGDYGLKAMEAGRIQSKHIETARRVISRTLKRSGKVWIRIFPDTPVSKKPADVRMGKGKGSVEFWVFKAKPGRMLFEISSDVPMHLARLALEKATAKLPMKCKFVSNHN</sequence>
<keyword evidence="6 10" id="KW-0687">Ribonucleoprotein</keyword>
<evidence type="ECO:0000256" key="2">
    <source>
        <dbReference type="ARBA" id="ARBA00010761"/>
    </source>
</evidence>
<comment type="caution">
    <text evidence="12">The sequence shown here is derived from an EMBL/GenBank/DDBJ whole genome shotgun (WGS) entry which is preliminary data.</text>
</comment>
<dbReference type="PANTHER" id="PTHR11760:SF19">
    <property type="entry name" value="SMALL RIBOSOMAL SUBUNIT PROTEIN US3C"/>
    <property type="match status" value="1"/>
</dbReference>
<dbReference type="InterPro" id="IPR018280">
    <property type="entry name" value="Ribosomal_uS3_CS"/>
</dbReference>
<dbReference type="CDD" id="cd02412">
    <property type="entry name" value="KH-II_30S_S3"/>
    <property type="match status" value="1"/>
</dbReference>
<evidence type="ECO:0000259" key="11">
    <source>
        <dbReference type="PROSITE" id="PS50823"/>
    </source>
</evidence>
<dbReference type="InterPro" id="IPR057258">
    <property type="entry name" value="Ribosomal_uS3"/>
</dbReference>
<comment type="similarity">
    <text evidence="1">Belongs to the universal ribosomal protein uL16 family.</text>
</comment>
<dbReference type="InterPro" id="IPR005704">
    <property type="entry name" value="Ribosomal_uS3_bac-typ"/>
</dbReference>
<accession>A0A8X6FH61</accession>
<dbReference type="Proteomes" id="UP000887116">
    <property type="component" value="Unassembled WGS sequence"/>
</dbReference>
<dbReference type="OrthoDB" id="10050706at2759"/>